<dbReference type="Proteomes" id="UP000548685">
    <property type="component" value="Unassembled WGS sequence"/>
</dbReference>
<accession>A0A6I4UME5</accession>
<dbReference type="EMBL" id="WTYB01000002">
    <property type="protein sequence ID" value="MXP38609.1"/>
    <property type="molecule type" value="Genomic_DNA"/>
</dbReference>
<dbReference type="OrthoDB" id="7510921at2"/>
<feature type="region of interest" description="Disordered" evidence="1">
    <location>
        <begin position="44"/>
        <end position="74"/>
    </location>
</feature>
<reference evidence="2 5" key="2">
    <citation type="submission" date="2020-08" db="EMBL/GenBank/DDBJ databases">
        <title>Genomic Encyclopedia of Type Strains, Phase IV (KMG-IV): sequencing the most valuable type-strain genomes for metagenomic binning, comparative biology and taxonomic classification.</title>
        <authorList>
            <person name="Goeker M."/>
        </authorList>
    </citation>
    <scope>NUCLEOTIDE SEQUENCE [LARGE SCALE GENOMIC DNA]</scope>
    <source>
        <strain evidence="2 5">DSM 8510</strain>
    </source>
</reference>
<evidence type="ECO:0000313" key="3">
    <source>
        <dbReference type="EMBL" id="MXP38609.1"/>
    </source>
</evidence>
<reference evidence="3 4" key="1">
    <citation type="submission" date="2019-12" db="EMBL/GenBank/DDBJ databases">
        <title>Genomic-based taxomic classification of the family Erythrobacteraceae.</title>
        <authorList>
            <person name="Xu L."/>
        </authorList>
    </citation>
    <scope>NUCLEOTIDE SEQUENCE [LARGE SCALE GENOMIC DNA]</scope>
    <source>
        <strain evidence="3 4">JCM 10282</strain>
    </source>
</reference>
<comment type="caution">
    <text evidence="3">The sequence shown here is derived from an EMBL/GenBank/DDBJ whole genome shotgun (WGS) entry which is preliminary data.</text>
</comment>
<evidence type="ECO:0000313" key="2">
    <source>
        <dbReference type="EMBL" id="MBB3776309.1"/>
    </source>
</evidence>
<organism evidence="3 4">
    <name type="scientific">Erythrobacter ramosus</name>
    <dbReference type="NCBI Taxonomy" id="35811"/>
    <lineage>
        <taxon>Bacteria</taxon>
        <taxon>Pseudomonadati</taxon>
        <taxon>Pseudomonadota</taxon>
        <taxon>Alphaproteobacteria</taxon>
        <taxon>Sphingomonadales</taxon>
        <taxon>Erythrobacteraceae</taxon>
        <taxon>Erythrobacter/Porphyrobacter group</taxon>
        <taxon>Erythrobacter</taxon>
    </lineage>
</organism>
<evidence type="ECO:0000313" key="5">
    <source>
        <dbReference type="Proteomes" id="UP000548685"/>
    </source>
</evidence>
<dbReference type="AlphaFoldDB" id="A0A6I4UME5"/>
<evidence type="ECO:0000313" key="4">
    <source>
        <dbReference type="Proteomes" id="UP000430021"/>
    </source>
</evidence>
<name>A0A6I4UME5_9SPHN</name>
<proteinExistence type="predicted"/>
<sequence length="74" mass="7756">MIDYFALALGHGLLAIALLRLMLRDGLDADPLIGELKAETEGNRMATSVAGRNAARRAKTAGHDEAEGDPPANA</sequence>
<dbReference type="Proteomes" id="UP000430021">
    <property type="component" value="Unassembled WGS sequence"/>
</dbReference>
<dbReference type="EMBL" id="JACICE010000002">
    <property type="protein sequence ID" value="MBB3776309.1"/>
    <property type="molecule type" value="Genomic_DNA"/>
</dbReference>
<dbReference type="RefSeq" id="WP_160760750.1">
    <property type="nucleotide sequence ID" value="NZ_BAAADZ010000010.1"/>
</dbReference>
<evidence type="ECO:0000256" key="1">
    <source>
        <dbReference type="SAM" id="MobiDB-lite"/>
    </source>
</evidence>
<gene>
    <name evidence="2" type="ORF">FHS52_002278</name>
    <name evidence="3" type="ORF">GRI59_08295</name>
</gene>
<protein>
    <submittedName>
        <fullName evidence="3">Uncharacterized protein</fullName>
    </submittedName>
</protein>
<keyword evidence="5" id="KW-1185">Reference proteome</keyword>